<evidence type="ECO:0000256" key="3">
    <source>
        <dbReference type="ARBA" id="ARBA00022679"/>
    </source>
</evidence>
<evidence type="ECO:0000256" key="8">
    <source>
        <dbReference type="ARBA" id="ARBA00023136"/>
    </source>
</evidence>
<evidence type="ECO:0000256" key="4">
    <source>
        <dbReference type="ARBA" id="ARBA00022692"/>
    </source>
</evidence>
<evidence type="ECO:0000256" key="1">
    <source>
        <dbReference type="ARBA" id="ARBA00004323"/>
    </source>
</evidence>
<evidence type="ECO:0000313" key="13">
    <source>
        <dbReference type="Proteomes" id="UP001283361"/>
    </source>
</evidence>
<evidence type="ECO:0000313" key="12">
    <source>
        <dbReference type="EMBL" id="KAK3737594.1"/>
    </source>
</evidence>
<dbReference type="InterPro" id="IPR027417">
    <property type="entry name" value="P-loop_NTPase"/>
</dbReference>
<evidence type="ECO:0000256" key="10">
    <source>
        <dbReference type="SAM" id="MobiDB-lite"/>
    </source>
</evidence>
<protein>
    <submittedName>
        <fullName evidence="12">Uncharacterized protein</fullName>
    </submittedName>
</protein>
<keyword evidence="6 11" id="KW-1133">Transmembrane helix</keyword>
<evidence type="ECO:0000256" key="7">
    <source>
        <dbReference type="ARBA" id="ARBA00023034"/>
    </source>
</evidence>
<feature type="transmembrane region" description="Helical" evidence="11">
    <location>
        <begin position="9"/>
        <end position="28"/>
    </location>
</feature>
<keyword evidence="13" id="KW-1185">Reference proteome</keyword>
<evidence type="ECO:0000256" key="11">
    <source>
        <dbReference type="SAM" id="Phobius"/>
    </source>
</evidence>
<keyword evidence="3" id="KW-0808">Transferase</keyword>
<evidence type="ECO:0000256" key="2">
    <source>
        <dbReference type="ARBA" id="ARBA00008124"/>
    </source>
</evidence>
<dbReference type="AlphaFoldDB" id="A0AAE0Y986"/>
<evidence type="ECO:0000256" key="9">
    <source>
        <dbReference type="ARBA" id="ARBA00023180"/>
    </source>
</evidence>
<dbReference type="GO" id="GO:0001733">
    <property type="term" value="F:galactosylceramide sulfotransferase activity"/>
    <property type="evidence" value="ECO:0007669"/>
    <property type="project" value="InterPro"/>
</dbReference>
<dbReference type="InterPro" id="IPR009729">
    <property type="entry name" value="Gal-3-0_sulfotransfrase"/>
</dbReference>
<comment type="caution">
    <text evidence="12">The sequence shown here is derived from an EMBL/GenBank/DDBJ whole genome shotgun (WGS) entry which is preliminary data.</text>
</comment>
<comment type="similarity">
    <text evidence="2">Belongs to the galactose-3-O-sulfotransferase family.</text>
</comment>
<keyword evidence="7" id="KW-0333">Golgi apparatus</keyword>
<evidence type="ECO:0000256" key="5">
    <source>
        <dbReference type="ARBA" id="ARBA00022968"/>
    </source>
</evidence>
<accession>A0AAE0Y986</accession>
<dbReference type="GO" id="GO:0009247">
    <property type="term" value="P:glycolipid biosynthetic process"/>
    <property type="evidence" value="ECO:0007669"/>
    <property type="project" value="InterPro"/>
</dbReference>
<organism evidence="12 13">
    <name type="scientific">Elysia crispata</name>
    <name type="common">lettuce slug</name>
    <dbReference type="NCBI Taxonomy" id="231223"/>
    <lineage>
        <taxon>Eukaryota</taxon>
        <taxon>Metazoa</taxon>
        <taxon>Spiralia</taxon>
        <taxon>Lophotrochozoa</taxon>
        <taxon>Mollusca</taxon>
        <taxon>Gastropoda</taxon>
        <taxon>Heterobranchia</taxon>
        <taxon>Euthyneura</taxon>
        <taxon>Panpulmonata</taxon>
        <taxon>Sacoglossa</taxon>
        <taxon>Placobranchoidea</taxon>
        <taxon>Plakobranchidae</taxon>
        <taxon>Elysia</taxon>
    </lineage>
</organism>
<dbReference type="PANTHER" id="PTHR14647:SF87">
    <property type="entry name" value="PUTATIVE-RELATED"/>
    <property type="match status" value="1"/>
</dbReference>
<keyword evidence="8 11" id="KW-0472">Membrane</keyword>
<proteinExistence type="inferred from homology"/>
<name>A0AAE0Y986_9GAST</name>
<dbReference type="Pfam" id="PF06990">
    <property type="entry name" value="Gal-3-0_sulfotr"/>
    <property type="match status" value="1"/>
</dbReference>
<keyword evidence="4 11" id="KW-0812">Transmembrane</keyword>
<dbReference type="Proteomes" id="UP001283361">
    <property type="component" value="Unassembled WGS sequence"/>
</dbReference>
<dbReference type="GO" id="GO:0000139">
    <property type="term" value="C:Golgi membrane"/>
    <property type="evidence" value="ECO:0007669"/>
    <property type="project" value="UniProtKB-SubCell"/>
</dbReference>
<dbReference type="EMBL" id="JAWDGP010006640">
    <property type="protein sequence ID" value="KAK3737594.1"/>
    <property type="molecule type" value="Genomic_DNA"/>
</dbReference>
<sequence length="423" mass="48897">MREYFSARLVLMGLGGLFAGGLILLEYVGPDKVMSSQIVLAPAKENNNNNNNNKEIQQVVFVKVHKAASSTVQNILLRYAMTRELSVLLPKSGGVISEGGYSIPPSTVLPHPEGKERFDILCNHIVYNEKEISKYFSDNAPRVAILREPMAQALSALVYYSTVYPKTELLKGRRKFPSDPINGFLRHPQEFQPPNSKPLSSYINNRMSLDLGFETYKFYDSKNNESKIEQFIKQLEEQFDFVLICEYFDESMVLLRRYLRWSIKDIIYLRVNAAPSLPSSSPFLRKPNITPEVKESFKQWDRIDYDVYEYFLTKFLNKLKSEPHFTEELGTFKVIESEVENFCSKDNRNKIVEIPASNWTNEFTVTKQECKVMMTPELSLVDTVRRMQLRRYNNHRRLLASLRDSSNKSSSRNVSISSKQLKN</sequence>
<dbReference type="Gene3D" id="3.40.50.300">
    <property type="entry name" value="P-loop containing nucleotide triphosphate hydrolases"/>
    <property type="match status" value="1"/>
</dbReference>
<comment type="subcellular location">
    <subcellularLocation>
        <location evidence="1">Golgi apparatus membrane</location>
        <topology evidence="1">Single-pass type II membrane protein</topology>
    </subcellularLocation>
</comment>
<evidence type="ECO:0000256" key="6">
    <source>
        <dbReference type="ARBA" id="ARBA00022989"/>
    </source>
</evidence>
<feature type="region of interest" description="Disordered" evidence="10">
    <location>
        <begin position="402"/>
        <end position="423"/>
    </location>
</feature>
<keyword evidence="5" id="KW-0735">Signal-anchor</keyword>
<reference evidence="12" key="1">
    <citation type="journal article" date="2023" name="G3 (Bethesda)">
        <title>A reference genome for the long-term kleptoplast-retaining sea slug Elysia crispata morphotype clarki.</title>
        <authorList>
            <person name="Eastman K.E."/>
            <person name="Pendleton A.L."/>
            <person name="Shaikh M.A."/>
            <person name="Suttiyut T."/>
            <person name="Ogas R."/>
            <person name="Tomko P."/>
            <person name="Gavelis G."/>
            <person name="Widhalm J.R."/>
            <person name="Wisecaver J.H."/>
        </authorList>
    </citation>
    <scope>NUCLEOTIDE SEQUENCE</scope>
    <source>
        <strain evidence="12">ECLA1</strain>
    </source>
</reference>
<dbReference type="PANTHER" id="PTHR14647">
    <property type="entry name" value="GALACTOSE-3-O-SULFOTRANSFERASE"/>
    <property type="match status" value="1"/>
</dbReference>
<keyword evidence="9" id="KW-0325">Glycoprotein</keyword>
<gene>
    <name evidence="12" type="ORF">RRG08_062221</name>
</gene>